<accession>A0A5J9TP36</accession>
<name>A0A5J9TP36_9POAL</name>
<comment type="caution">
    <text evidence="1">The sequence shown here is derived from an EMBL/GenBank/DDBJ whole genome shotgun (WGS) entry which is preliminary data.</text>
</comment>
<protein>
    <submittedName>
        <fullName evidence="1">Uncharacterized protein</fullName>
    </submittedName>
</protein>
<proteinExistence type="predicted"/>
<dbReference type="EMBL" id="RWGY01000039">
    <property type="protein sequence ID" value="TVU12401.1"/>
    <property type="molecule type" value="Genomic_DNA"/>
</dbReference>
<dbReference type="Gramene" id="TVU12401">
    <property type="protein sequence ID" value="TVU12401"/>
    <property type="gene ID" value="EJB05_46044"/>
</dbReference>
<feature type="non-terminal residue" evidence="1">
    <location>
        <position position="1"/>
    </location>
</feature>
<dbReference type="Proteomes" id="UP000324897">
    <property type="component" value="Chromosome 3"/>
</dbReference>
<dbReference type="AlphaFoldDB" id="A0A5J9TP36"/>
<reference evidence="1 2" key="1">
    <citation type="journal article" date="2019" name="Sci. Rep.">
        <title>A high-quality genome of Eragrostis curvula grass provides insights into Poaceae evolution and supports new strategies to enhance forage quality.</title>
        <authorList>
            <person name="Carballo J."/>
            <person name="Santos B.A.C.M."/>
            <person name="Zappacosta D."/>
            <person name="Garbus I."/>
            <person name="Selva J.P."/>
            <person name="Gallo C.A."/>
            <person name="Diaz A."/>
            <person name="Albertini E."/>
            <person name="Caccamo M."/>
            <person name="Echenique V."/>
        </authorList>
    </citation>
    <scope>NUCLEOTIDE SEQUENCE [LARGE SCALE GENOMIC DNA]</scope>
    <source>
        <strain evidence="2">cv. Victoria</strain>
        <tissue evidence="1">Leaf</tissue>
    </source>
</reference>
<keyword evidence="2" id="KW-1185">Reference proteome</keyword>
<gene>
    <name evidence="1" type="ORF">EJB05_46044</name>
</gene>
<organism evidence="1 2">
    <name type="scientific">Eragrostis curvula</name>
    <name type="common">weeping love grass</name>
    <dbReference type="NCBI Taxonomy" id="38414"/>
    <lineage>
        <taxon>Eukaryota</taxon>
        <taxon>Viridiplantae</taxon>
        <taxon>Streptophyta</taxon>
        <taxon>Embryophyta</taxon>
        <taxon>Tracheophyta</taxon>
        <taxon>Spermatophyta</taxon>
        <taxon>Magnoliopsida</taxon>
        <taxon>Liliopsida</taxon>
        <taxon>Poales</taxon>
        <taxon>Poaceae</taxon>
        <taxon>PACMAD clade</taxon>
        <taxon>Chloridoideae</taxon>
        <taxon>Eragrostideae</taxon>
        <taxon>Eragrostidinae</taxon>
        <taxon>Eragrostis</taxon>
    </lineage>
</organism>
<evidence type="ECO:0000313" key="1">
    <source>
        <dbReference type="EMBL" id="TVU12401.1"/>
    </source>
</evidence>
<sequence length="195" mass="22354">MNHPLVRKIHINTSARYEILHMVRKPRIPIRKCLNIMSKWKICTVIKIWTQNWIPLTISSVNDVWFLIASYKDVLKILVFPTEKHQAWNGTDHHVVCIVIKCHTLPKGNESRTGSRFFTRRGKVRRLKYTWKSGFFVHIVLQCKAMILMQLGAALQILVIVKSGMMASVVEGACAGKSEGFCVEGHPKWDSNSSQ</sequence>
<evidence type="ECO:0000313" key="2">
    <source>
        <dbReference type="Proteomes" id="UP000324897"/>
    </source>
</evidence>